<sequence length="398" mass="42377">MGQRGQAKYPSSIPGRGLFIVGVDIAPGEYVCDAAKGGHYVRYPGGGRAPILRHPGARTPTRITIESDDTAFESAIPGTWTRVSRGESTIEDFKTANGTGPALVVAPETPEHVAALLHDHRHAVLDELRGKRVAPRTRMEMAARMAADFSLAPVSSLTIAAGIMLNSGFGAVLSIIGGAGAAIGMSLFIAKAGKYAPRAWREIRAITLARTHRPHLLLAEDFTAECAELLARTQHAIESVRSSRVAQAGLLDTHDTRTTLADQEWEIAKALAQVSTLQRTQTEILAAGATPEVVAAIESAATTLDAVLSSVTGRVATLERYAESVHGADHAFRAHEQIRALSEQAHKYEDLLAATARDDVAIPTIERLSGQATALREVLNESLDTVGRLGSHLRGPHS</sequence>
<evidence type="ECO:0000313" key="3">
    <source>
        <dbReference type="Proteomes" id="UP000198923"/>
    </source>
</evidence>
<dbReference type="AlphaFoldDB" id="A0A1G7S3C0"/>
<feature type="transmembrane region" description="Helical" evidence="1">
    <location>
        <begin position="146"/>
        <end position="165"/>
    </location>
</feature>
<feature type="transmembrane region" description="Helical" evidence="1">
    <location>
        <begin position="171"/>
        <end position="190"/>
    </location>
</feature>
<accession>A0A1G7S3C0</accession>
<dbReference type="Proteomes" id="UP000198923">
    <property type="component" value="Unassembled WGS sequence"/>
</dbReference>
<dbReference type="STRING" id="504805.SAMN05421505_102152"/>
<dbReference type="EMBL" id="FNCN01000002">
    <property type="protein sequence ID" value="SDG17557.1"/>
    <property type="molecule type" value="Genomic_DNA"/>
</dbReference>
<keyword evidence="1" id="KW-0812">Transmembrane</keyword>
<gene>
    <name evidence="2" type="ORF">SAMN05421505_102152</name>
</gene>
<name>A0A1G7S3C0_9ACTN</name>
<evidence type="ECO:0000313" key="2">
    <source>
        <dbReference type="EMBL" id="SDG17557.1"/>
    </source>
</evidence>
<dbReference type="OrthoDB" id="3425023at2"/>
<keyword evidence="1" id="KW-1133">Transmembrane helix</keyword>
<keyword evidence="3" id="KW-1185">Reference proteome</keyword>
<dbReference type="RefSeq" id="WP_093167805.1">
    <property type="nucleotide sequence ID" value="NZ_FNCN01000002.1"/>
</dbReference>
<reference evidence="2 3" key="1">
    <citation type="submission" date="2016-10" db="EMBL/GenBank/DDBJ databases">
        <authorList>
            <person name="de Groot N.N."/>
        </authorList>
    </citation>
    <scope>NUCLEOTIDE SEQUENCE [LARGE SCALE GENOMIC DNA]</scope>
    <source>
        <strain evidence="2 3">CPCC 201354</strain>
    </source>
</reference>
<evidence type="ECO:0000256" key="1">
    <source>
        <dbReference type="SAM" id="Phobius"/>
    </source>
</evidence>
<organism evidence="2 3">
    <name type="scientific">Sinosporangium album</name>
    <dbReference type="NCBI Taxonomy" id="504805"/>
    <lineage>
        <taxon>Bacteria</taxon>
        <taxon>Bacillati</taxon>
        <taxon>Actinomycetota</taxon>
        <taxon>Actinomycetes</taxon>
        <taxon>Streptosporangiales</taxon>
        <taxon>Streptosporangiaceae</taxon>
        <taxon>Sinosporangium</taxon>
    </lineage>
</organism>
<proteinExistence type="predicted"/>
<keyword evidence="1" id="KW-0472">Membrane</keyword>
<protein>
    <submittedName>
        <fullName evidence="2">Uncharacterized protein</fullName>
    </submittedName>
</protein>